<feature type="disulfide bond" evidence="9">
    <location>
        <begin position="22"/>
        <end position="40"/>
    </location>
</feature>
<dbReference type="Ensembl" id="ENSAPLT00020022248.1">
    <property type="protein sequence ID" value="ENSAPLP00020020604.1"/>
    <property type="gene ID" value="ENSAPLG00020014495.1"/>
</dbReference>
<keyword evidence="2" id="KW-0812">Transmembrane</keyword>
<dbReference type="GO" id="GO:0005886">
    <property type="term" value="C:plasma membrane"/>
    <property type="evidence" value="ECO:0007669"/>
    <property type="project" value="TreeGrafter"/>
</dbReference>
<keyword evidence="8" id="KW-0325">Glycoprotein</keyword>
<dbReference type="Proteomes" id="UP000694400">
    <property type="component" value="Unassembled WGS sequence"/>
</dbReference>
<evidence type="ECO:0000256" key="7">
    <source>
        <dbReference type="ARBA" id="ARBA00023170"/>
    </source>
</evidence>
<evidence type="ECO:0000256" key="1">
    <source>
        <dbReference type="ARBA" id="ARBA00004167"/>
    </source>
</evidence>
<name>A0A8B9TFD2_ANAPL</name>
<feature type="disulfide bond" evidence="9">
    <location>
        <begin position="34"/>
        <end position="49"/>
    </location>
</feature>
<reference evidence="10" key="1">
    <citation type="submission" date="2025-08" db="UniProtKB">
        <authorList>
            <consortium name="Ensembl"/>
        </authorList>
    </citation>
    <scope>IDENTIFICATION</scope>
</reference>
<sequence length="254" mass="28267">WRPNRLRPGHRSAKCEESQFPCSNGRCIPLLWKCDGDEDCSDGSDESACCVPNRWQCDGDPDCEDGSDETAELCHMRTCRVNEISCGPQSTQCIPVSWKCDGERDCDSGEDEENCGNVTCSAAESTCSSGQLLNQSDIHQNWGSVRTFTKNVITAWGSAQTFTKNVLTTWGLSPSTDPRSQEVLRMLYVLGMVSPLMVVSSLTSPLSWANLYYFLSFRWSLSGSSQAYLSYDWCKVFPSPFKVIGSEKFRAHAQ</sequence>
<evidence type="ECO:0000256" key="9">
    <source>
        <dbReference type="PROSITE-ProRule" id="PRU00124"/>
    </source>
</evidence>
<keyword evidence="5" id="KW-0472">Membrane</keyword>
<reference evidence="10" key="2">
    <citation type="submission" date="2025-09" db="UniProtKB">
        <authorList>
            <consortium name="Ensembl"/>
        </authorList>
    </citation>
    <scope>IDENTIFICATION</scope>
</reference>
<dbReference type="GO" id="GO:0043235">
    <property type="term" value="C:receptor complex"/>
    <property type="evidence" value="ECO:0007669"/>
    <property type="project" value="TreeGrafter"/>
</dbReference>
<dbReference type="CDD" id="cd00112">
    <property type="entry name" value="LDLa"/>
    <property type="match status" value="2"/>
</dbReference>
<keyword evidence="3" id="KW-0677">Repeat</keyword>
<evidence type="ECO:0000256" key="8">
    <source>
        <dbReference type="ARBA" id="ARBA00023180"/>
    </source>
</evidence>
<dbReference type="Pfam" id="PF00057">
    <property type="entry name" value="Ldl_recept_a"/>
    <property type="match status" value="3"/>
</dbReference>
<dbReference type="FunFam" id="4.10.400.10:FF:000057">
    <property type="entry name" value="Very low density lipoprotein receptor"/>
    <property type="match status" value="1"/>
</dbReference>
<evidence type="ECO:0000256" key="5">
    <source>
        <dbReference type="ARBA" id="ARBA00023136"/>
    </source>
</evidence>
<feature type="disulfide bond" evidence="9">
    <location>
        <begin position="15"/>
        <end position="27"/>
    </location>
</feature>
<dbReference type="InterPro" id="IPR051221">
    <property type="entry name" value="LDLR-related"/>
</dbReference>
<dbReference type="AlphaFoldDB" id="A0A8B9TFD2"/>
<dbReference type="Gene3D" id="4.10.400.10">
    <property type="entry name" value="Low-density Lipoprotein Receptor"/>
    <property type="match status" value="2"/>
</dbReference>
<dbReference type="PRINTS" id="PR00261">
    <property type="entry name" value="LDLRECEPTOR"/>
</dbReference>
<dbReference type="InterPro" id="IPR036055">
    <property type="entry name" value="LDL_receptor-like_sf"/>
</dbReference>
<dbReference type="SUPFAM" id="SSF57424">
    <property type="entry name" value="LDL receptor-like module"/>
    <property type="match status" value="3"/>
</dbReference>
<dbReference type="FunFam" id="4.10.400.10:FF:000038">
    <property type="entry name" value="Very low density lipoprotein receptor"/>
    <property type="match status" value="1"/>
</dbReference>
<evidence type="ECO:0000313" key="10">
    <source>
        <dbReference type="Ensembl" id="ENSAPLP00020020604.1"/>
    </source>
</evidence>
<dbReference type="SMART" id="SM00192">
    <property type="entry name" value="LDLa"/>
    <property type="match status" value="3"/>
</dbReference>
<dbReference type="PANTHER" id="PTHR22722">
    <property type="entry name" value="LOW-DENSITY LIPOPROTEIN RECEPTOR-RELATED PROTEIN 2-RELATED"/>
    <property type="match status" value="1"/>
</dbReference>
<comment type="subcellular location">
    <subcellularLocation>
        <location evidence="1">Membrane</location>
        <topology evidence="1">Single-pass membrane protein</topology>
    </subcellularLocation>
</comment>
<dbReference type="InterPro" id="IPR023415">
    <property type="entry name" value="LDLR_class-A_CS"/>
</dbReference>
<keyword evidence="6 9" id="KW-1015">Disulfide bond</keyword>
<dbReference type="Gene3D" id="4.10.1220.10">
    <property type="entry name" value="EGF-type module"/>
    <property type="match status" value="1"/>
</dbReference>
<evidence type="ECO:0000256" key="3">
    <source>
        <dbReference type="ARBA" id="ARBA00022737"/>
    </source>
</evidence>
<keyword evidence="4" id="KW-1133">Transmembrane helix</keyword>
<accession>A0A8B9TFD2</accession>
<comment type="caution">
    <text evidence="9">Lacks conserved residue(s) required for the propagation of feature annotation.</text>
</comment>
<evidence type="ECO:0000256" key="4">
    <source>
        <dbReference type="ARBA" id="ARBA00022989"/>
    </source>
</evidence>
<evidence type="ECO:0000256" key="2">
    <source>
        <dbReference type="ARBA" id="ARBA00022692"/>
    </source>
</evidence>
<dbReference type="InterPro" id="IPR002172">
    <property type="entry name" value="LDrepeatLR_classA_rpt"/>
</dbReference>
<evidence type="ECO:0000313" key="11">
    <source>
        <dbReference type="Proteomes" id="UP000694400"/>
    </source>
</evidence>
<protein>
    <submittedName>
        <fullName evidence="10">Uncharacterized protein</fullName>
    </submittedName>
</protein>
<feature type="disulfide bond" evidence="9">
    <location>
        <begin position="100"/>
        <end position="115"/>
    </location>
</feature>
<evidence type="ECO:0000256" key="6">
    <source>
        <dbReference type="ARBA" id="ARBA00023157"/>
    </source>
</evidence>
<proteinExistence type="predicted"/>
<dbReference type="PROSITE" id="PS50068">
    <property type="entry name" value="LDLRA_2"/>
    <property type="match status" value="3"/>
</dbReference>
<organism evidence="10 11">
    <name type="scientific">Anas platyrhynchos</name>
    <name type="common">Mallard</name>
    <name type="synonym">Anas boschas</name>
    <dbReference type="NCBI Taxonomy" id="8839"/>
    <lineage>
        <taxon>Eukaryota</taxon>
        <taxon>Metazoa</taxon>
        <taxon>Chordata</taxon>
        <taxon>Craniata</taxon>
        <taxon>Vertebrata</taxon>
        <taxon>Euteleostomi</taxon>
        <taxon>Archelosauria</taxon>
        <taxon>Archosauria</taxon>
        <taxon>Dinosauria</taxon>
        <taxon>Saurischia</taxon>
        <taxon>Theropoda</taxon>
        <taxon>Coelurosauria</taxon>
        <taxon>Aves</taxon>
        <taxon>Neognathae</taxon>
        <taxon>Galloanserae</taxon>
        <taxon>Anseriformes</taxon>
        <taxon>Anatidae</taxon>
        <taxon>Anatinae</taxon>
        <taxon>Anas</taxon>
    </lineage>
</organism>
<keyword evidence="7" id="KW-0675">Receptor</keyword>
<dbReference type="PROSITE" id="PS01209">
    <property type="entry name" value="LDLRA_1"/>
    <property type="match status" value="1"/>
</dbReference>